<dbReference type="CDD" id="cd00761">
    <property type="entry name" value="Glyco_tranf_GTA_type"/>
    <property type="match status" value="1"/>
</dbReference>
<reference evidence="3 4" key="1">
    <citation type="submission" date="2016-09" db="EMBL/GenBank/DDBJ databases">
        <title>genome sequence of Mycobacterium sp. 739 SCH.</title>
        <authorList>
            <person name="Greninger A.L."/>
            <person name="Qin X."/>
            <person name="Jerome K."/>
            <person name="Vora S."/>
            <person name="Quinn K."/>
        </authorList>
    </citation>
    <scope>NUCLEOTIDE SEQUENCE [LARGE SCALE GENOMIC DNA]</scope>
    <source>
        <strain evidence="3 4">SCH</strain>
    </source>
</reference>
<sequence length="347" mass="37901">MPNAGGLGIQPREKIVAAPVQTRTIGRGSPTDAAPHQRGDVAPDASPSRMTVTVCIPVFNSVDTIGRSIESVLAQTHADFDCLVLDDHSTDGTAEVAASYADDPRVTVIRNERNLGMVGNHNRALDLARGDLVQFVGGDDWLLPTCLERLLPVFASPSVGLAFARRRVVTTNAGWSDRYAVLDGPLQPLEPTNRGHDLVRRYLDAGGNGNPIGEPTAVMLRRETVLRAGGFPAEVPQLSDIDTWMRVLCRSQAAFVEEELSVRWHHEGSATDQFSGTTNLDKLWLLSSLVRADDLDPALRRRALRMWFRTAAAIPKLVAATPPGRRRTRIRSFGANLRHLTTGRRVS</sequence>
<accession>A0A1E8Q2K8</accession>
<evidence type="ECO:0000313" key="4">
    <source>
        <dbReference type="Proteomes" id="UP000178953"/>
    </source>
</evidence>
<protein>
    <recommendedName>
        <fullName evidence="2">Glycosyltransferase 2-like domain-containing protein</fullName>
    </recommendedName>
</protein>
<dbReference type="SUPFAM" id="SSF53448">
    <property type="entry name" value="Nucleotide-diphospho-sugar transferases"/>
    <property type="match status" value="1"/>
</dbReference>
<dbReference type="PANTHER" id="PTHR43685:SF11">
    <property type="entry name" value="GLYCOSYLTRANSFERASE TAGX-RELATED"/>
    <property type="match status" value="1"/>
</dbReference>
<evidence type="ECO:0000313" key="3">
    <source>
        <dbReference type="EMBL" id="OFJ52626.1"/>
    </source>
</evidence>
<keyword evidence="4" id="KW-1185">Reference proteome</keyword>
<evidence type="ECO:0000259" key="2">
    <source>
        <dbReference type="Pfam" id="PF00535"/>
    </source>
</evidence>
<evidence type="ECO:0000256" key="1">
    <source>
        <dbReference type="SAM" id="MobiDB-lite"/>
    </source>
</evidence>
<dbReference type="InterPro" id="IPR001173">
    <property type="entry name" value="Glyco_trans_2-like"/>
</dbReference>
<organism evidence="3 4">
    <name type="scientific">Mycolicibacterium grossiae</name>
    <dbReference type="NCBI Taxonomy" id="1552759"/>
    <lineage>
        <taxon>Bacteria</taxon>
        <taxon>Bacillati</taxon>
        <taxon>Actinomycetota</taxon>
        <taxon>Actinomycetes</taxon>
        <taxon>Mycobacteriales</taxon>
        <taxon>Mycobacteriaceae</taxon>
        <taxon>Mycolicibacterium</taxon>
    </lineage>
</organism>
<dbReference type="Gene3D" id="3.90.550.10">
    <property type="entry name" value="Spore Coat Polysaccharide Biosynthesis Protein SpsA, Chain A"/>
    <property type="match status" value="1"/>
</dbReference>
<dbReference type="InterPro" id="IPR029044">
    <property type="entry name" value="Nucleotide-diphossugar_trans"/>
</dbReference>
<dbReference type="PANTHER" id="PTHR43685">
    <property type="entry name" value="GLYCOSYLTRANSFERASE"/>
    <property type="match status" value="1"/>
</dbReference>
<dbReference type="Proteomes" id="UP000178953">
    <property type="component" value="Unassembled WGS sequence"/>
</dbReference>
<dbReference type="AlphaFoldDB" id="A0A1E8Q2K8"/>
<feature type="region of interest" description="Disordered" evidence="1">
    <location>
        <begin position="25"/>
        <end position="47"/>
    </location>
</feature>
<feature type="domain" description="Glycosyltransferase 2-like" evidence="2">
    <location>
        <begin position="53"/>
        <end position="178"/>
    </location>
</feature>
<dbReference type="InterPro" id="IPR050834">
    <property type="entry name" value="Glycosyltransf_2"/>
</dbReference>
<comment type="caution">
    <text evidence="3">The sequence shown here is derived from an EMBL/GenBank/DDBJ whole genome shotgun (WGS) entry which is preliminary data.</text>
</comment>
<proteinExistence type="predicted"/>
<dbReference type="Pfam" id="PF00535">
    <property type="entry name" value="Glycos_transf_2"/>
    <property type="match status" value="1"/>
</dbReference>
<dbReference type="EMBL" id="MCHX01000037">
    <property type="protein sequence ID" value="OFJ52626.1"/>
    <property type="molecule type" value="Genomic_DNA"/>
</dbReference>
<name>A0A1E8Q2K8_9MYCO</name>
<gene>
    <name evidence="3" type="ORF">BEL07_16755</name>
</gene>